<comment type="caution">
    <text evidence="5">The sequence shown here is derived from an EMBL/GenBank/DDBJ whole genome shotgun (WGS) entry which is preliminary data.</text>
</comment>
<reference evidence="4 7" key="2">
    <citation type="submission" date="2019-07" db="EMBL/GenBank/DDBJ databases">
        <title>Whole genome shotgun sequence of Lactobacillus spicheri NBRC 107155.</title>
        <authorList>
            <person name="Hosoyama A."/>
            <person name="Uohara A."/>
            <person name="Ohji S."/>
            <person name="Ichikawa N."/>
        </authorList>
    </citation>
    <scope>NUCLEOTIDE SEQUENCE [LARGE SCALE GENOMIC DNA]</scope>
    <source>
        <strain evidence="4 7">NBRC 107155</strain>
    </source>
</reference>
<keyword evidence="5" id="KW-0378">Hydrolase</keyword>
<organism evidence="5 6">
    <name type="scientific">Levilactobacillus spicheri</name>
    <dbReference type="NCBI Taxonomy" id="216463"/>
    <lineage>
        <taxon>Bacteria</taxon>
        <taxon>Bacillati</taxon>
        <taxon>Bacillota</taxon>
        <taxon>Bacilli</taxon>
        <taxon>Lactobacillales</taxon>
        <taxon>Lactobacillaceae</taxon>
        <taxon>Levilactobacillus</taxon>
    </lineage>
</organism>
<dbReference type="InterPro" id="IPR003675">
    <property type="entry name" value="Rce1/LyrA-like_dom"/>
</dbReference>
<feature type="transmembrane region" description="Helical" evidence="2">
    <location>
        <begin position="181"/>
        <end position="199"/>
    </location>
</feature>
<feature type="transmembrane region" description="Helical" evidence="2">
    <location>
        <begin position="206"/>
        <end position="226"/>
    </location>
</feature>
<dbReference type="EMBL" id="JZCR01000023">
    <property type="protein sequence ID" value="KJW12024.1"/>
    <property type="molecule type" value="Genomic_DNA"/>
</dbReference>
<dbReference type="PANTHER" id="PTHR36435:SF1">
    <property type="entry name" value="CAAX AMINO TERMINAL PROTEASE FAMILY PROTEIN"/>
    <property type="match status" value="1"/>
</dbReference>
<keyword evidence="2" id="KW-1133">Transmembrane helix</keyword>
<dbReference type="PATRIC" id="fig|216463.3.peg.1378"/>
<feature type="transmembrane region" description="Helical" evidence="2">
    <location>
        <begin position="154"/>
        <end position="175"/>
    </location>
</feature>
<dbReference type="OrthoDB" id="8607342at2"/>
<keyword evidence="2" id="KW-0472">Membrane</keyword>
<dbReference type="InterPro" id="IPR052710">
    <property type="entry name" value="CAAX_protease"/>
</dbReference>
<feature type="transmembrane region" description="Helical" evidence="2">
    <location>
        <begin position="83"/>
        <end position="105"/>
    </location>
</feature>
<dbReference type="AlphaFoldDB" id="A0A0F3RQZ5"/>
<keyword evidence="2" id="KW-0812">Transmembrane</keyword>
<feature type="transmembrane region" description="Helical" evidence="2">
    <location>
        <begin position="12"/>
        <end position="30"/>
    </location>
</feature>
<evidence type="ECO:0000256" key="2">
    <source>
        <dbReference type="SAM" id="Phobius"/>
    </source>
</evidence>
<evidence type="ECO:0000313" key="6">
    <source>
        <dbReference type="Proteomes" id="UP000033491"/>
    </source>
</evidence>
<reference evidence="5 6" key="1">
    <citation type="submission" date="2015-03" db="EMBL/GenBank/DDBJ databases">
        <authorList>
            <person name="Zheng J."/>
            <person name="Ganezle M."/>
        </authorList>
    </citation>
    <scope>NUCLEOTIDE SEQUENCE [LARGE SCALE GENOMIC DNA]</scope>
    <source>
        <strain evidence="5 6">LP38</strain>
    </source>
</reference>
<dbReference type="GO" id="GO:0006508">
    <property type="term" value="P:proteolysis"/>
    <property type="evidence" value="ECO:0007669"/>
    <property type="project" value="UniProtKB-KW"/>
</dbReference>
<keyword evidence="5" id="KW-0645">Protease</keyword>
<dbReference type="GO" id="GO:0004175">
    <property type="term" value="F:endopeptidase activity"/>
    <property type="evidence" value="ECO:0007669"/>
    <property type="project" value="UniProtKB-ARBA"/>
</dbReference>
<feature type="transmembrane region" description="Helical" evidence="2">
    <location>
        <begin position="125"/>
        <end position="142"/>
    </location>
</feature>
<dbReference type="Proteomes" id="UP000321691">
    <property type="component" value="Unassembled WGS sequence"/>
</dbReference>
<proteinExistence type="inferred from homology"/>
<comment type="similarity">
    <text evidence="1">Belongs to the UPF0177 family.</text>
</comment>
<dbReference type="RefSeq" id="WP_045808061.1">
    <property type="nucleotide sequence ID" value="NZ_BJZI01000006.1"/>
</dbReference>
<dbReference type="Pfam" id="PF02517">
    <property type="entry name" value="Rce1-like"/>
    <property type="match status" value="1"/>
</dbReference>
<protein>
    <submittedName>
        <fullName evidence="5">Metal-dependent membrane protease</fullName>
    </submittedName>
</protein>
<feature type="transmembrane region" description="Helical" evidence="2">
    <location>
        <begin position="42"/>
        <end position="63"/>
    </location>
</feature>
<evidence type="ECO:0000313" key="7">
    <source>
        <dbReference type="Proteomes" id="UP000321691"/>
    </source>
</evidence>
<dbReference type="Proteomes" id="UP000033491">
    <property type="component" value="Unassembled WGS sequence"/>
</dbReference>
<dbReference type="EMBL" id="BJZI01000006">
    <property type="protein sequence ID" value="GEO66089.1"/>
    <property type="molecule type" value="Genomic_DNA"/>
</dbReference>
<dbReference type="GO" id="GO:0080120">
    <property type="term" value="P:CAAX-box protein maturation"/>
    <property type="evidence" value="ECO:0007669"/>
    <property type="project" value="UniProtKB-ARBA"/>
</dbReference>
<keyword evidence="7" id="KW-1185">Reference proteome</keyword>
<feature type="domain" description="CAAX prenyl protease 2/Lysostaphin resistance protein A-like" evidence="3">
    <location>
        <begin position="126"/>
        <end position="217"/>
    </location>
</feature>
<evidence type="ECO:0000313" key="5">
    <source>
        <dbReference type="EMBL" id="KJW12024.1"/>
    </source>
</evidence>
<evidence type="ECO:0000259" key="3">
    <source>
        <dbReference type="Pfam" id="PF02517"/>
    </source>
</evidence>
<sequence>MERGIKPAANQNWLWVILLVILANLVQLPLLQLSRGSVGHRVLWGAIYLGGFAVAVAIAAWRYRSLWREAFHWQRLTRRDWRLMVGGYLLMLVAEQVLSLLNYYVSHQTSTANNQAISRLLGQSPWTMVLMSLTAICASPFLEEFTFRGLLMDGCFGPQAFWVPIVVSGIAFSLVHASTTLISALIYAVMGGVFAYVYRKTGKIQATIILHAFNNLIAMGMMWVTLLS</sequence>
<accession>A0A0F3RQZ5</accession>
<evidence type="ECO:0000313" key="4">
    <source>
        <dbReference type="EMBL" id="GEO66089.1"/>
    </source>
</evidence>
<dbReference type="PANTHER" id="PTHR36435">
    <property type="entry name" value="SLR1288 PROTEIN"/>
    <property type="match status" value="1"/>
</dbReference>
<gene>
    <name evidence="4" type="ORF">LSP04_05080</name>
    <name evidence="5" type="ORF">VC81_10655</name>
</gene>
<dbReference type="STRING" id="216463.VC81_10655"/>
<evidence type="ECO:0000256" key="1">
    <source>
        <dbReference type="ARBA" id="ARBA00009067"/>
    </source>
</evidence>
<name>A0A0F3RQZ5_9LACO</name>